<evidence type="ECO:0000313" key="5">
    <source>
        <dbReference type="Proteomes" id="UP000272474"/>
    </source>
</evidence>
<keyword evidence="2" id="KW-1133">Transmembrane helix</keyword>
<gene>
    <name evidence="4" type="ORF">D7294_29430</name>
</gene>
<sequence>MAFHMSRGQKVLWWLLLAFGAVLAILAGTALWAYQKLDGNIRTDHAAAEELRERAAQRPAPAAGRARNIMLIGQDWGSGTGNARSDAVVLLHLSGDGERADVVGVPRDLIVDIPRCRTPDGGTSEAGRAQFNWAFQWGGTACTIRTFEGLTGIRVDHHLVVGFEGFAKLVDAVGGVPVTLERDEDDPNVGHHLSAGEHLLNGKQALAYVRARVYVGDGSDLNRMSRQQDFLRRLYDKIVDRGTFTHPSRLYSVLSAATSALTADPGLDSLAELRDLAGDLRAVPDSGLSFHTLPTLPHPTEENRLALDEPAADAFLAALRADRPLPS</sequence>
<keyword evidence="5" id="KW-1185">Reference proteome</keyword>
<feature type="transmembrane region" description="Helical" evidence="2">
    <location>
        <begin position="12"/>
        <end position="34"/>
    </location>
</feature>
<protein>
    <submittedName>
        <fullName evidence="4">LytR family transcriptional regulator</fullName>
    </submittedName>
</protein>
<accession>A0A3A9YJE5</accession>
<comment type="similarity">
    <text evidence="1">Belongs to the LytR/CpsA/Psr (LCP) family.</text>
</comment>
<dbReference type="InterPro" id="IPR050922">
    <property type="entry name" value="LytR/CpsA/Psr_CW_biosynth"/>
</dbReference>
<name>A0A3A9YJE5_9ACTN</name>
<dbReference type="EMBL" id="RBAL01000030">
    <property type="protein sequence ID" value="RKN36880.1"/>
    <property type="molecule type" value="Genomic_DNA"/>
</dbReference>
<proteinExistence type="inferred from homology"/>
<dbReference type="Gene3D" id="3.40.630.190">
    <property type="entry name" value="LCP protein"/>
    <property type="match status" value="1"/>
</dbReference>
<dbReference type="RefSeq" id="WP_120684868.1">
    <property type="nucleotide sequence ID" value="NZ_RBAL01000030.1"/>
</dbReference>
<comment type="caution">
    <text evidence="4">The sequence shown here is derived from an EMBL/GenBank/DDBJ whole genome shotgun (WGS) entry which is preliminary data.</text>
</comment>
<keyword evidence="2" id="KW-0812">Transmembrane</keyword>
<dbReference type="Proteomes" id="UP000272474">
    <property type="component" value="Unassembled WGS sequence"/>
</dbReference>
<dbReference type="PANTHER" id="PTHR33392:SF6">
    <property type="entry name" value="POLYISOPRENYL-TEICHOIC ACID--PEPTIDOGLYCAN TEICHOIC ACID TRANSFERASE TAGU"/>
    <property type="match status" value="1"/>
</dbReference>
<dbReference type="Pfam" id="PF03816">
    <property type="entry name" value="LytR_cpsA_psr"/>
    <property type="match status" value="1"/>
</dbReference>
<keyword evidence="2" id="KW-0472">Membrane</keyword>
<organism evidence="4 5">
    <name type="scientific">Streptomyces hoynatensis</name>
    <dbReference type="NCBI Taxonomy" id="1141874"/>
    <lineage>
        <taxon>Bacteria</taxon>
        <taxon>Bacillati</taxon>
        <taxon>Actinomycetota</taxon>
        <taxon>Actinomycetes</taxon>
        <taxon>Kitasatosporales</taxon>
        <taxon>Streptomycetaceae</taxon>
        <taxon>Streptomyces</taxon>
    </lineage>
</organism>
<evidence type="ECO:0000313" key="4">
    <source>
        <dbReference type="EMBL" id="RKN36880.1"/>
    </source>
</evidence>
<dbReference type="InterPro" id="IPR004474">
    <property type="entry name" value="LytR_CpsA_psr"/>
</dbReference>
<dbReference type="NCBIfam" id="TIGR00350">
    <property type="entry name" value="lytR_cpsA_psr"/>
    <property type="match status" value="1"/>
</dbReference>
<evidence type="ECO:0000259" key="3">
    <source>
        <dbReference type="Pfam" id="PF03816"/>
    </source>
</evidence>
<dbReference type="PANTHER" id="PTHR33392">
    <property type="entry name" value="POLYISOPRENYL-TEICHOIC ACID--PEPTIDOGLYCAN TEICHOIC ACID TRANSFERASE TAGU"/>
    <property type="match status" value="1"/>
</dbReference>
<dbReference type="OrthoDB" id="9782542at2"/>
<reference evidence="4 5" key="1">
    <citation type="journal article" date="2014" name="Int. J. Syst. Evol. Microbiol.">
        <title>Streptomyces hoynatensis sp. nov., isolated from deep marine sediment.</title>
        <authorList>
            <person name="Veyisoglu A."/>
            <person name="Sahin N."/>
        </authorList>
    </citation>
    <scope>NUCLEOTIDE SEQUENCE [LARGE SCALE GENOMIC DNA]</scope>
    <source>
        <strain evidence="4 5">KCTC 29097</strain>
    </source>
</reference>
<dbReference type="AlphaFoldDB" id="A0A3A9YJE5"/>
<feature type="domain" description="Cell envelope-related transcriptional attenuator" evidence="3">
    <location>
        <begin position="84"/>
        <end position="238"/>
    </location>
</feature>
<evidence type="ECO:0000256" key="2">
    <source>
        <dbReference type="SAM" id="Phobius"/>
    </source>
</evidence>
<evidence type="ECO:0000256" key="1">
    <source>
        <dbReference type="ARBA" id="ARBA00006068"/>
    </source>
</evidence>